<dbReference type="AlphaFoldDB" id="A0A6G1ZDJ0"/>
<dbReference type="Pfam" id="PF13149">
    <property type="entry name" value="Mfa_like_1"/>
    <property type="match status" value="1"/>
</dbReference>
<evidence type="ECO:0000256" key="1">
    <source>
        <dbReference type="SAM" id="SignalP"/>
    </source>
</evidence>
<reference evidence="2" key="1">
    <citation type="journal article" date="2019" name="Nat. Med.">
        <title>A library of human gut bacterial isolates paired with longitudinal multiomics data enables mechanistic microbiome research.</title>
        <authorList>
            <person name="Poyet M."/>
            <person name="Groussin M."/>
            <person name="Gibbons S.M."/>
            <person name="Avila-Pacheco J."/>
            <person name="Jiang X."/>
            <person name="Kearney S.M."/>
            <person name="Perrotta A.R."/>
            <person name="Berdy B."/>
            <person name="Zhao S."/>
            <person name="Lieberman T.D."/>
            <person name="Swanson P.K."/>
            <person name="Smith M."/>
            <person name="Roesemann S."/>
            <person name="Alexander J.E."/>
            <person name="Rich S.A."/>
            <person name="Livny J."/>
            <person name="Vlamakis H."/>
            <person name="Clish C."/>
            <person name="Bullock K."/>
            <person name="Deik A."/>
            <person name="Scott J."/>
            <person name="Pierce K.A."/>
            <person name="Xavier R.J."/>
            <person name="Alm E.J."/>
        </authorList>
    </citation>
    <scope>NUCLEOTIDE SEQUENCE</scope>
    <source>
        <strain evidence="2">BIOML-A4</strain>
    </source>
</reference>
<dbReference type="RefSeq" id="WP_010803247.1">
    <property type="nucleotide sequence ID" value="NZ_CAJSYT010000009.1"/>
</dbReference>
<evidence type="ECO:0000313" key="2">
    <source>
        <dbReference type="EMBL" id="MRY11848.1"/>
    </source>
</evidence>
<comment type="caution">
    <text evidence="2">The sequence shown here is derived from an EMBL/GenBank/DDBJ whole genome shotgun (WGS) entry which is preliminary data.</text>
</comment>
<dbReference type="Gene3D" id="2.60.40.2630">
    <property type="match status" value="1"/>
</dbReference>
<feature type="signal peptide" evidence="1">
    <location>
        <begin position="1"/>
        <end position="22"/>
    </location>
</feature>
<dbReference type="InterPro" id="IPR042278">
    <property type="entry name" value="Mfa-like_1_N"/>
</dbReference>
<accession>A0A6G1ZDJ0</accession>
<dbReference type="Gene3D" id="2.60.40.2620">
    <property type="entry name" value="Fimbrillin-like"/>
    <property type="match status" value="1"/>
</dbReference>
<dbReference type="InterPro" id="IPR025049">
    <property type="entry name" value="Mfa-like_1"/>
</dbReference>
<protein>
    <submittedName>
        <fullName evidence="2">Fimbrillin family protein</fullName>
    </submittedName>
</protein>
<proteinExistence type="predicted"/>
<sequence length="368" mass="39707">MKQFLSRLVPVFLFLCAACTEADIVSPVPDGGEAEEGVPFRVKNLGMWMEVESRSVVTGGPGQTDRNPNPLTQVGVCVTKESGGVVSLYNTSIKSQQFVYSAASTPPSWKPAEGEEPLLLYTEKGTVYGYVPAEKSVSLTGTPKVPLMSGIKVLDKQKFYFSDGNNIVDAATDVQWETDQEDYLYCMAAAEVDRWHPEVSLEMQHALSKVSFRVLEEGSAFAGCYVEKVVLKSNGELKKCTSARLNLATGEVEGTLTAVDQLVFTAGGDTRAVGGEPGETTTNVPVQAFGLVIPVSGVNVTLELTFDDGRTFTMKPSVAGEGPGSFTADWKKGYNYTYNLRMQPQGIELAEVKVAAWNDGGAYDVPME</sequence>
<feature type="chain" id="PRO_5026122787" evidence="1">
    <location>
        <begin position="23"/>
        <end position="368"/>
    </location>
</feature>
<keyword evidence="1" id="KW-0732">Signal</keyword>
<gene>
    <name evidence="2" type="ORF">GKE01_10240</name>
</gene>
<name>A0A6G1ZDJ0_9BACT</name>
<dbReference type="EMBL" id="WKLP01000013">
    <property type="protein sequence ID" value="MRY11848.1"/>
    <property type="molecule type" value="Genomic_DNA"/>
</dbReference>
<organism evidence="2">
    <name type="scientific">Parabacteroides goldsteinii</name>
    <dbReference type="NCBI Taxonomy" id="328812"/>
    <lineage>
        <taxon>Bacteria</taxon>
        <taxon>Pseudomonadati</taxon>
        <taxon>Bacteroidota</taxon>
        <taxon>Bacteroidia</taxon>
        <taxon>Bacteroidales</taxon>
        <taxon>Tannerellaceae</taxon>
        <taxon>Parabacteroides</taxon>
    </lineage>
</organism>
<dbReference type="CDD" id="cd13120">
    <property type="entry name" value="BF2867_like_N"/>
    <property type="match status" value="1"/>
</dbReference>
<dbReference type="CDD" id="cd13121">
    <property type="entry name" value="BF2867_like_C"/>
    <property type="match status" value="1"/>
</dbReference>